<keyword evidence="2" id="KW-1185">Reference proteome</keyword>
<dbReference type="KEGG" id="lant:TUM19329_25960"/>
<sequence length="77" mass="8854">MTRTIHIKYNREELLRLNTSDCKRAPVEISKIPGITKSDHVTTLFNNRSRCKPEEKFFNKEDDIDPNSSAMSIIGVC</sequence>
<gene>
    <name evidence="1" type="ORF">TUM19329_25960</name>
</gene>
<evidence type="ECO:0000313" key="1">
    <source>
        <dbReference type="EMBL" id="BCA96235.1"/>
    </source>
</evidence>
<dbReference type="AlphaFoldDB" id="A0A6F8T6B6"/>
<dbReference type="RefSeq" id="WP_173237622.1">
    <property type="nucleotide sequence ID" value="NZ_AP022839.1"/>
</dbReference>
<evidence type="ECO:0000313" key="2">
    <source>
        <dbReference type="Proteomes" id="UP000502894"/>
    </source>
</evidence>
<accession>A0A6F8T6B6</accession>
<organism evidence="1 2">
    <name type="scientific">Legionella antarctica</name>
    <dbReference type="NCBI Taxonomy" id="2708020"/>
    <lineage>
        <taxon>Bacteria</taxon>
        <taxon>Pseudomonadati</taxon>
        <taxon>Pseudomonadota</taxon>
        <taxon>Gammaproteobacteria</taxon>
        <taxon>Legionellales</taxon>
        <taxon>Legionellaceae</taxon>
        <taxon>Legionella</taxon>
    </lineage>
</organism>
<dbReference type="EMBL" id="AP022839">
    <property type="protein sequence ID" value="BCA96235.1"/>
    <property type="molecule type" value="Genomic_DNA"/>
</dbReference>
<dbReference type="Proteomes" id="UP000502894">
    <property type="component" value="Chromosome"/>
</dbReference>
<name>A0A6F8T6B6_9GAMM</name>
<reference evidence="1" key="1">
    <citation type="journal article" date="2020" name="Microbiol. Resour. Announc.">
        <title>Complete Genome Sequence of Novel Psychrotolerant Legionella Strain TUM19329, Isolated from Antarctic Lake Sediment.</title>
        <authorList>
            <person name="Shimada S."/>
            <person name="Nakai R."/>
            <person name="Aoki K."/>
            <person name="Shimoeda N."/>
            <person name="Ohno G."/>
            <person name="Miyazaki Y."/>
            <person name="Kudoh S."/>
            <person name="Imura S."/>
            <person name="Watanabe K."/>
            <person name="Ishii Y."/>
            <person name="Tateda K."/>
        </authorList>
    </citation>
    <scope>NUCLEOTIDE SEQUENCE [LARGE SCALE GENOMIC DNA]</scope>
    <source>
        <strain evidence="1">TUM19329</strain>
    </source>
</reference>
<proteinExistence type="predicted"/>
<protein>
    <submittedName>
        <fullName evidence="1">Uncharacterized protein</fullName>
    </submittedName>
</protein>